<gene>
    <name evidence="11" type="ORF">FRX31_012453</name>
</gene>
<dbReference type="InterPro" id="IPR027640">
    <property type="entry name" value="Kinesin-like_fam"/>
</dbReference>
<sequence length="794" mass="88909">MASFRSQNKPPLNTNLAASSLPSPSMKKAGGGGGGNEVRKIGGGKLPNTNRTRQPAPVSTTNVDSGSNAGSDCGGIEYTKEYIDEILNEKLPQKNRFDIKMKCEHLGGRVRKLKDCIKWYGELEESYLLEQEKLRSLVESSERKCVETEEKMGKRIEELDAQIVDLKRNCACLEERLAKVESEKLVATDALRREQEARVAVEKEQAALEERSQHELKIANQKIESLKKDCETYKTNLKNSQEYNTSLQQYNATLQKDLETQKINHKRLEEEKVAIFKDNITVKGLYNRLQDDLASFQASRDDAIKKKEALKDEVGCLRAELKQVKDDRDHQQLEAHNLMAELAKCKEFSGKSSSECYNLTTRLNALEEICSSQRETNQILQDQLAAANEKLKMADMATWQTKTEFEEQSRQVQDLQNRLAEAESQILEGENLRKKLHNTILELKGNIRVFCRVRPLLPADSSNGEASVISFPTSAEFLGRGINLIQNAGQKHQFVFDKMFSHESSQQEVFVEISQLVQSALDGYKVCIFAYGQTGSGKTYTMMGKTDSPEQKGLIPRSLEQIFQSSQSLSCQGWKYKMQASMLEIYNETIHDLLSTNRASGAENTNAGKNYTIKHDASGNTYVSDLTIVDVSTIKEVSSLLHQAAQSRSVGKTRMNEQSSRSHMVFTLRISGFNESTEQQVQGVLNLIDLAGSERLSKSESTGSTLRETQAINKSLSSLSDVIFSLAKKEDHVPFRNSKLTYLLQPCLGGNSKTLMFVNISPDPSSMGESLCSLRFAARVNSCEIGVPQRQICM</sequence>
<dbReference type="GO" id="GO:0005524">
    <property type="term" value="F:ATP binding"/>
    <property type="evidence" value="ECO:0007669"/>
    <property type="project" value="UniProtKB-UniRule"/>
</dbReference>
<comment type="caution">
    <text evidence="11">The sequence shown here is derived from an EMBL/GenBank/DDBJ whole genome shotgun (WGS) entry which is preliminary data.</text>
</comment>
<evidence type="ECO:0000256" key="8">
    <source>
        <dbReference type="SAM" id="Coils"/>
    </source>
</evidence>
<dbReference type="PROSITE" id="PS00411">
    <property type="entry name" value="KINESIN_MOTOR_1"/>
    <property type="match status" value="1"/>
</dbReference>
<protein>
    <recommendedName>
        <fullName evidence="7">Kinesin-like protein</fullName>
    </recommendedName>
</protein>
<dbReference type="EMBL" id="JABWDY010013960">
    <property type="protein sequence ID" value="KAF5197958.1"/>
    <property type="molecule type" value="Genomic_DNA"/>
</dbReference>
<dbReference type="PANTHER" id="PTHR47972:SF45">
    <property type="entry name" value="PROTEIN CLARET SEGREGATIONAL"/>
    <property type="match status" value="1"/>
</dbReference>
<keyword evidence="5 6" id="KW-0505">Motor protein</keyword>
<dbReference type="GO" id="GO:0008017">
    <property type="term" value="F:microtubule binding"/>
    <property type="evidence" value="ECO:0007669"/>
    <property type="project" value="InterPro"/>
</dbReference>
<feature type="domain" description="Kinesin motor" evidence="10">
    <location>
        <begin position="446"/>
        <end position="783"/>
    </location>
</feature>
<dbReference type="AlphaFoldDB" id="A0A7J6WLV6"/>
<feature type="compositionally biased region" description="Polar residues" evidence="9">
    <location>
        <begin position="47"/>
        <end position="70"/>
    </location>
</feature>
<dbReference type="GO" id="GO:0005874">
    <property type="term" value="C:microtubule"/>
    <property type="evidence" value="ECO:0007669"/>
    <property type="project" value="UniProtKB-KW"/>
</dbReference>
<feature type="coiled-coil region" evidence="8">
    <location>
        <begin position="131"/>
        <end position="439"/>
    </location>
</feature>
<evidence type="ECO:0000256" key="3">
    <source>
        <dbReference type="ARBA" id="ARBA00022741"/>
    </source>
</evidence>
<dbReference type="SUPFAM" id="SSF52540">
    <property type="entry name" value="P-loop containing nucleoside triphosphate hydrolases"/>
    <property type="match status" value="1"/>
</dbReference>
<organism evidence="11 12">
    <name type="scientific">Thalictrum thalictroides</name>
    <name type="common">Rue-anemone</name>
    <name type="synonym">Anemone thalictroides</name>
    <dbReference type="NCBI Taxonomy" id="46969"/>
    <lineage>
        <taxon>Eukaryota</taxon>
        <taxon>Viridiplantae</taxon>
        <taxon>Streptophyta</taxon>
        <taxon>Embryophyta</taxon>
        <taxon>Tracheophyta</taxon>
        <taxon>Spermatophyta</taxon>
        <taxon>Magnoliopsida</taxon>
        <taxon>Ranunculales</taxon>
        <taxon>Ranunculaceae</taxon>
        <taxon>Thalictroideae</taxon>
        <taxon>Thalictrum</taxon>
    </lineage>
</organism>
<evidence type="ECO:0000256" key="5">
    <source>
        <dbReference type="ARBA" id="ARBA00023175"/>
    </source>
</evidence>
<dbReference type="Gene3D" id="3.40.850.10">
    <property type="entry name" value="Kinesin motor domain"/>
    <property type="match status" value="1"/>
</dbReference>
<dbReference type="SMART" id="SM00129">
    <property type="entry name" value="KISc"/>
    <property type="match status" value="1"/>
</dbReference>
<evidence type="ECO:0000256" key="4">
    <source>
        <dbReference type="ARBA" id="ARBA00022840"/>
    </source>
</evidence>
<dbReference type="PANTHER" id="PTHR47972">
    <property type="entry name" value="KINESIN-LIKE PROTEIN KLP-3"/>
    <property type="match status" value="1"/>
</dbReference>
<evidence type="ECO:0000259" key="10">
    <source>
        <dbReference type="PROSITE" id="PS50067"/>
    </source>
</evidence>
<dbReference type="InterPro" id="IPR036961">
    <property type="entry name" value="Kinesin_motor_dom_sf"/>
</dbReference>
<evidence type="ECO:0000256" key="6">
    <source>
        <dbReference type="PROSITE-ProRule" id="PRU00283"/>
    </source>
</evidence>
<dbReference type="PROSITE" id="PS50067">
    <property type="entry name" value="KINESIN_MOTOR_2"/>
    <property type="match status" value="1"/>
</dbReference>
<evidence type="ECO:0000256" key="1">
    <source>
        <dbReference type="ARBA" id="ARBA00010899"/>
    </source>
</evidence>
<dbReference type="InterPro" id="IPR001752">
    <property type="entry name" value="Kinesin_motor_dom"/>
</dbReference>
<dbReference type="FunFam" id="3.40.850.10:FF:000048">
    <property type="entry name" value="Kinesin-like protein"/>
    <property type="match status" value="1"/>
</dbReference>
<evidence type="ECO:0000313" key="12">
    <source>
        <dbReference type="Proteomes" id="UP000554482"/>
    </source>
</evidence>
<accession>A0A7J6WLV6</accession>
<comment type="similarity">
    <text evidence="1">Belongs to the TRAFAC class myosin-kinesin ATPase superfamily. Kinesin family. KIN-14 subfamily.</text>
</comment>
<keyword evidence="3 6" id="KW-0547">Nucleotide-binding</keyword>
<evidence type="ECO:0000256" key="7">
    <source>
        <dbReference type="RuleBase" id="RU000394"/>
    </source>
</evidence>
<evidence type="ECO:0000256" key="2">
    <source>
        <dbReference type="ARBA" id="ARBA00022701"/>
    </source>
</evidence>
<feature type="region of interest" description="Disordered" evidence="9">
    <location>
        <begin position="1"/>
        <end position="70"/>
    </location>
</feature>
<evidence type="ECO:0000313" key="11">
    <source>
        <dbReference type="EMBL" id="KAF5197958.1"/>
    </source>
</evidence>
<dbReference type="PRINTS" id="PR00380">
    <property type="entry name" value="KINESINHEAVY"/>
</dbReference>
<dbReference type="CDD" id="cd01366">
    <property type="entry name" value="KISc_C_terminal"/>
    <property type="match status" value="1"/>
</dbReference>
<name>A0A7J6WLV6_THATH</name>
<dbReference type="OrthoDB" id="3176171at2759"/>
<dbReference type="InterPro" id="IPR019821">
    <property type="entry name" value="Kinesin_motor_CS"/>
</dbReference>
<dbReference type="InterPro" id="IPR027417">
    <property type="entry name" value="P-loop_NTPase"/>
</dbReference>
<dbReference type="Pfam" id="PF00225">
    <property type="entry name" value="Kinesin"/>
    <property type="match status" value="1"/>
</dbReference>
<evidence type="ECO:0000256" key="9">
    <source>
        <dbReference type="SAM" id="MobiDB-lite"/>
    </source>
</evidence>
<keyword evidence="12" id="KW-1185">Reference proteome</keyword>
<keyword evidence="2 7" id="KW-0493">Microtubule</keyword>
<proteinExistence type="inferred from homology"/>
<dbReference type="GO" id="GO:0007018">
    <property type="term" value="P:microtubule-based movement"/>
    <property type="evidence" value="ECO:0007669"/>
    <property type="project" value="InterPro"/>
</dbReference>
<feature type="compositionally biased region" description="Polar residues" evidence="9">
    <location>
        <begin position="1"/>
        <end position="23"/>
    </location>
</feature>
<dbReference type="GO" id="GO:0003777">
    <property type="term" value="F:microtubule motor activity"/>
    <property type="evidence" value="ECO:0007669"/>
    <property type="project" value="InterPro"/>
</dbReference>
<keyword evidence="8" id="KW-0175">Coiled coil</keyword>
<keyword evidence="4 6" id="KW-0067">ATP-binding</keyword>
<feature type="compositionally biased region" description="Gly residues" evidence="9">
    <location>
        <begin position="29"/>
        <end position="45"/>
    </location>
</feature>
<feature type="binding site" evidence="6">
    <location>
        <begin position="532"/>
        <end position="539"/>
    </location>
    <ligand>
        <name>ATP</name>
        <dbReference type="ChEBI" id="CHEBI:30616"/>
    </ligand>
</feature>
<dbReference type="Proteomes" id="UP000554482">
    <property type="component" value="Unassembled WGS sequence"/>
</dbReference>
<reference evidence="11 12" key="1">
    <citation type="submission" date="2020-06" db="EMBL/GenBank/DDBJ databases">
        <title>Transcriptomic and genomic resources for Thalictrum thalictroides and T. hernandezii: Facilitating candidate gene discovery in an emerging model plant lineage.</title>
        <authorList>
            <person name="Arias T."/>
            <person name="Riano-Pachon D.M."/>
            <person name="Di Stilio V.S."/>
        </authorList>
    </citation>
    <scope>NUCLEOTIDE SEQUENCE [LARGE SCALE GENOMIC DNA]</scope>
    <source>
        <strain evidence="12">cv. WT478/WT964</strain>
        <tissue evidence="11">Leaves</tissue>
    </source>
</reference>